<reference evidence="2" key="1">
    <citation type="submission" date="2020-01" db="EMBL/GenBank/DDBJ databases">
        <title>Sphingomonas sp. strain CSW-10.</title>
        <authorList>
            <person name="Chen W.-M."/>
        </authorList>
    </citation>
    <scope>NUCLEOTIDE SEQUENCE [LARGE SCALE GENOMIC DNA]</scope>
    <source>
        <strain evidence="2">CCP-1</strain>
    </source>
</reference>
<dbReference type="InterPro" id="IPR010775">
    <property type="entry name" value="DUF1365"/>
</dbReference>
<dbReference type="EMBL" id="JAAATW010000001">
    <property type="protein sequence ID" value="NBE07140.1"/>
    <property type="molecule type" value="Genomic_DNA"/>
</dbReference>
<organism evidence="1 2">
    <name type="scientific">Paragemmobacter ruber</name>
    <dbReference type="NCBI Taxonomy" id="1985673"/>
    <lineage>
        <taxon>Bacteria</taxon>
        <taxon>Pseudomonadati</taxon>
        <taxon>Pseudomonadota</taxon>
        <taxon>Alphaproteobacteria</taxon>
        <taxon>Rhodobacterales</taxon>
        <taxon>Paracoccaceae</taxon>
        <taxon>Paragemmobacter</taxon>
    </lineage>
</organism>
<evidence type="ECO:0000313" key="2">
    <source>
        <dbReference type="Proteomes" id="UP001517376"/>
    </source>
</evidence>
<proteinExistence type="predicted"/>
<protein>
    <submittedName>
        <fullName evidence="1">DUF1365 family protein</fullName>
    </submittedName>
</protein>
<sequence>MSAVELIRGETFHGRKGAVANSFRYTVDYVLLDPDRAEGPGLFSRNRGNLTAIHDADFGGPPGQGRGTAWVREVLAAHGLPGADQILLLGQPRVLGHVFNPVSFWLCHDDRGQLRTVIAEVTNTYGDRHSYLCHRDDLAPITRSDTITARKIFHVSPFQPIEGGYAFRFDIRPDRVGIWIDYSTQDGGLFTNLIGPRVPLTNLEILRATLRRPLGSRRVLALIHWQALKLAVKGVKFRHRPTPPPEEVTR</sequence>
<dbReference type="Pfam" id="PF07103">
    <property type="entry name" value="DUF1365"/>
    <property type="match status" value="1"/>
</dbReference>
<dbReference type="RefSeq" id="WP_161766077.1">
    <property type="nucleotide sequence ID" value="NZ_JAAATW010000001.1"/>
</dbReference>
<evidence type="ECO:0000313" key="1">
    <source>
        <dbReference type="EMBL" id="NBE07140.1"/>
    </source>
</evidence>
<dbReference type="PANTHER" id="PTHR33973:SF4">
    <property type="entry name" value="OS07G0153300 PROTEIN"/>
    <property type="match status" value="1"/>
</dbReference>
<keyword evidence="2" id="KW-1185">Reference proteome</keyword>
<dbReference type="PANTHER" id="PTHR33973">
    <property type="entry name" value="OS07G0153300 PROTEIN"/>
    <property type="match status" value="1"/>
</dbReference>
<comment type="caution">
    <text evidence="1">The sequence shown here is derived from an EMBL/GenBank/DDBJ whole genome shotgun (WGS) entry which is preliminary data.</text>
</comment>
<dbReference type="Proteomes" id="UP001517376">
    <property type="component" value="Unassembled WGS sequence"/>
</dbReference>
<gene>
    <name evidence="1" type="ORF">GU920_06305</name>
</gene>
<name>A0ABW9Y3P0_9RHOB</name>
<accession>A0ABW9Y3P0</accession>